<evidence type="ECO:0000313" key="2">
    <source>
        <dbReference type="Proteomes" id="UP000182510"/>
    </source>
</evidence>
<name>A0A1L3J7T2_9FLAO</name>
<organism evidence="1 2">
    <name type="scientific">Christiangramia salexigens</name>
    <dbReference type="NCBI Taxonomy" id="1913577"/>
    <lineage>
        <taxon>Bacteria</taxon>
        <taxon>Pseudomonadati</taxon>
        <taxon>Bacteroidota</taxon>
        <taxon>Flavobacteriia</taxon>
        <taxon>Flavobacteriales</taxon>
        <taxon>Flavobacteriaceae</taxon>
        <taxon>Christiangramia</taxon>
    </lineage>
</organism>
<reference evidence="1 2" key="1">
    <citation type="submission" date="2016-11" db="EMBL/GenBank/DDBJ databases">
        <title>Gramella sp. LPB0144 isolated from marine environment.</title>
        <authorList>
            <person name="Kim E."/>
            <person name="Yi H."/>
        </authorList>
    </citation>
    <scope>NUCLEOTIDE SEQUENCE [LARGE SCALE GENOMIC DNA]</scope>
    <source>
        <strain evidence="1 2">LPB0144</strain>
    </source>
</reference>
<dbReference type="EMBL" id="CP018153">
    <property type="protein sequence ID" value="APG61154.1"/>
    <property type="molecule type" value="Genomic_DNA"/>
</dbReference>
<proteinExistence type="predicted"/>
<gene>
    <name evidence="1" type="ORF">LPB144_12410</name>
</gene>
<dbReference type="Proteomes" id="UP000182510">
    <property type="component" value="Chromosome"/>
</dbReference>
<dbReference type="STRING" id="1913577.LPB144_12410"/>
<dbReference type="KEGG" id="grl:LPB144_12410"/>
<evidence type="ECO:0000313" key="1">
    <source>
        <dbReference type="EMBL" id="APG61154.1"/>
    </source>
</evidence>
<dbReference type="AlphaFoldDB" id="A0A1L3J7T2"/>
<sequence>MRGDTKGTPFLTEDWYVGYGIYENGETTRPQRLNYDIHGNNLVYKVGASETVNKLLDTNFKGFALKSEEKDYLFTRLDGSKFEKEKDQAKYYQIVEAPSKKVIIEFTKELEDPNAGGWTSSMNNTTTAEYEMNTSYYILNRNGKYEEVKLRKNSVLRTLGDKKEQIKAYISRNNLSLDTPEELLRIVEYYYSL</sequence>
<keyword evidence="2" id="KW-1185">Reference proteome</keyword>
<protein>
    <submittedName>
        <fullName evidence="1">Uncharacterized protein</fullName>
    </submittedName>
</protein>
<accession>A0A1L3J7T2</accession>